<dbReference type="EMBL" id="FOSQ01000001">
    <property type="protein sequence ID" value="SFK24966.1"/>
    <property type="molecule type" value="Genomic_DNA"/>
</dbReference>
<dbReference type="PANTHER" id="PTHR34109:SF1">
    <property type="entry name" value="VOC DOMAIN-CONTAINING PROTEIN"/>
    <property type="match status" value="1"/>
</dbReference>
<evidence type="ECO:0000259" key="1">
    <source>
        <dbReference type="PROSITE" id="PS51819"/>
    </source>
</evidence>
<dbReference type="STRING" id="1123062.SAMN02745775_101798"/>
<dbReference type="InterPro" id="IPR037523">
    <property type="entry name" value="VOC_core"/>
</dbReference>
<keyword evidence="3" id="KW-1185">Reference proteome</keyword>
<dbReference type="InterPro" id="IPR029068">
    <property type="entry name" value="Glyas_Bleomycin-R_OHBP_Dase"/>
</dbReference>
<dbReference type="PROSITE" id="PS51819">
    <property type="entry name" value="VOC"/>
    <property type="match status" value="1"/>
</dbReference>
<sequence length="150" mass="16142">MSVQPIPADYPRISPYLCVKDAARALAWYVAVLGAEEIMRIPRDDGAVMHGEIRIGGSVVMVGEEAADYGAFAPGHFGGTAVSLMLYVGDVDAAFARALDAGAREERPPADQPFGDRVGTLLDPFGHRWHLASRVEEVSVEEMVRRMSGG</sequence>
<gene>
    <name evidence="2" type="ORF">SAMN02745775_101798</name>
</gene>
<dbReference type="CDD" id="cd07246">
    <property type="entry name" value="VOC_like"/>
    <property type="match status" value="1"/>
</dbReference>
<evidence type="ECO:0000313" key="2">
    <source>
        <dbReference type="EMBL" id="SFK24966.1"/>
    </source>
</evidence>
<dbReference type="RefSeq" id="WP_092955756.1">
    <property type="nucleotide sequence ID" value="NZ_FOSQ01000001.1"/>
</dbReference>
<dbReference type="PANTHER" id="PTHR34109">
    <property type="entry name" value="BNAUNNG04460D PROTEIN-RELATED"/>
    <property type="match status" value="1"/>
</dbReference>
<dbReference type="AlphaFoldDB" id="A0A1I3Y133"/>
<reference evidence="2 3" key="1">
    <citation type="submission" date="2016-10" db="EMBL/GenBank/DDBJ databases">
        <authorList>
            <person name="de Groot N.N."/>
        </authorList>
    </citation>
    <scope>NUCLEOTIDE SEQUENCE [LARGE SCALE GENOMIC DNA]</scope>
    <source>
        <strain evidence="2 3">DSM 19981</strain>
    </source>
</reference>
<dbReference type="Gene3D" id="3.30.720.120">
    <property type="match status" value="1"/>
</dbReference>
<accession>A0A1I3Y133</accession>
<evidence type="ECO:0000313" key="3">
    <source>
        <dbReference type="Proteomes" id="UP000199473"/>
    </source>
</evidence>
<name>A0A1I3Y133_9PROT</name>
<dbReference type="InterPro" id="IPR004360">
    <property type="entry name" value="Glyas_Fos-R_dOase_dom"/>
</dbReference>
<organism evidence="2 3">
    <name type="scientific">Falsiroseomonas stagni DSM 19981</name>
    <dbReference type="NCBI Taxonomy" id="1123062"/>
    <lineage>
        <taxon>Bacteria</taxon>
        <taxon>Pseudomonadati</taxon>
        <taxon>Pseudomonadota</taxon>
        <taxon>Alphaproteobacteria</taxon>
        <taxon>Acetobacterales</taxon>
        <taxon>Roseomonadaceae</taxon>
        <taxon>Falsiroseomonas</taxon>
    </lineage>
</organism>
<dbReference type="Proteomes" id="UP000199473">
    <property type="component" value="Unassembled WGS sequence"/>
</dbReference>
<dbReference type="Gene3D" id="3.30.720.110">
    <property type="match status" value="1"/>
</dbReference>
<feature type="domain" description="VOC" evidence="1">
    <location>
        <begin position="7"/>
        <end position="134"/>
    </location>
</feature>
<dbReference type="OrthoDB" id="9795306at2"/>
<proteinExistence type="predicted"/>
<dbReference type="Pfam" id="PF00903">
    <property type="entry name" value="Glyoxalase"/>
    <property type="match status" value="1"/>
</dbReference>
<dbReference type="SUPFAM" id="SSF54593">
    <property type="entry name" value="Glyoxalase/Bleomycin resistance protein/Dihydroxybiphenyl dioxygenase"/>
    <property type="match status" value="1"/>
</dbReference>
<protein>
    <submittedName>
        <fullName evidence="2">PhnB protein</fullName>
    </submittedName>
</protein>